<evidence type="ECO:0000256" key="1">
    <source>
        <dbReference type="SAM" id="MobiDB-lite"/>
    </source>
</evidence>
<name>A0A803QMF1_CANSA</name>
<dbReference type="AlphaFoldDB" id="A0A803QMF1"/>
<protein>
    <submittedName>
        <fullName evidence="2">Uncharacterized protein</fullName>
    </submittedName>
</protein>
<dbReference type="EnsemblPlants" id="evm.model.10.2178">
    <property type="protein sequence ID" value="cds.evm.model.10.2178"/>
    <property type="gene ID" value="evm.TU.10.2178"/>
</dbReference>
<dbReference type="EMBL" id="UZAU01000839">
    <property type="status" value="NOT_ANNOTATED_CDS"/>
    <property type="molecule type" value="Genomic_DNA"/>
</dbReference>
<keyword evidence="3" id="KW-1185">Reference proteome</keyword>
<proteinExistence type="predicted"/>
<evidence type="ECO:0000313" key="2">
    <source>
        <dbReference type="EnsemblPlants" id="cds.evm.model.10.2178"/>
    </source>
</evidence>
<dbReference type="Proteomes" id="UP000596661">
    <property type="component" value="Unassembled WGS sequence"/>
</dbReference>
<feature type="compositionally biased region" description="Polar residues" evidence="1">
    <location>
        <begin position="46"/>
        <end position="71"/>
    </location>
</feature>
<reference evidence="2" key="1">
    <citation type="submission" date="2021-03" db="UniProtKB">
        <authorList>
            <consortium name="EnsemblPlants"/>
        </authorList>
    </citation>
    <scope>IDENTIFICATION</scope>
</reference>
<accession>A0A803QMF1</accession>
<sequence length="101" mass="11473">MRHRYATESILNMINIIKNNTKFIETRGPAIDSKNYPLTIRESSNHRIPQTQQESPYSKALASTTWGSNKPVQGVHSRIGHAPNDWRPKPPSLLFGSQHKP</sequence>
<organism evidence="2 3">
    <name type="scientific">Cannabis sativa</name>
    <name type="common">Hemp</name>
    <name type="synonym">Marijuana</name>
    <dbReference type="NCBI Taxonomy" id="3483"/>
    <lineage>
        <taxon>Eukaryota</taxon>
        <taxon>Viridiplantae</taxon>
        <taxon>Streptophyta</taxon>
        <taxon>Embryophyta</taxon>
        <taxon>Tracheophyta</taxon>
        <taxon>Spermatophyta</taxon>
        <taxon>Magnoliopsida</taxon>
        <taxon>eudicotyledons</taxon>
        <taxon>Gunneridae</taxon>
        <taxon>Pentapetalae</taxon>
        <taxon>rosids</taxon>
        <taxon>fabids</taxon>
        <taxon>Rosales</taxon>
        <taxon>Cannabaceae</taxon>
        <taxon>Cannabis</taxon>
    </lineage>
</organism>
<evidence type="ECO:0000313" key="3">
    <source>
        <dbReference type="Proteomes" id="UP000596661"/>
    </source>
</evidence>
<feature type="region of interest" description="Disordered" evidence="1">
    <location>
        <begin position="44"/>
        <end position="101"/>
    </location>
</feature>
<dbReference type="Gramene" id="evm.model.10.2178">
    <property type="protein sequence ID" value="cds.evm.model.10.2178"/>
    <property type="gene ID" value="evm.TU.10.2178"/>
</dbReference>